<feature type="compositionally biased region" description="Acidic residues" evidence="1">
    <location>
        <begin position="17"/>
        <end position="30"/>
    </location>
</feature>
<dbReference type="EMBL" id="JWZT01004567">
    <property type="protein sequence ID" value="KII63845.1"/>
    <property type="molecule type" value="Genomic_DNA"/>
</dbReference>
<reference evidence="2 3" key="1">
    <citation type="journal article" date="2014" name="Genome Biol. Evol.">
        <title>The genome of the myxosporean Thelohanellus kitauei shows adaptations to nutrient acquisition within its fish host.</title>
        <authorList>
            <person name="Yang Y."/>
            <person name="Xiong J."/>
            <person name="Zhou Z."/>
            <person name="Huo F."/>
            <person name="Miao W."/>
            <person name="Ran C."/>
            <person name="Liu Y."/>
            <person name="Zhang J."/>
            <person name="Feng J."/>
            <person name="Wang M."/>
            <person name="Wang M."/>
            <person name="Wang L."/>
            <person name="Yao B."/>
        </authorList>
    </citation>
    <scope>NUCLEOTIDE SEQUENCE [LARGE SCALE GENOMIC DNA]</scope>
    <source>
        <strain evidence="2">Wuqing</strain>
    </source>
</reference>
<dbReference type="AlphaFoldDB" id="A0A0C2MA08"/>
<evidence type="ECO:0000313" key="3">
    <source>
        <dbReference type="Proteomes" id="UP000031668"/>
    </source>
</evidence>
<evidence type="ECO:0000256" key="1">
    <source>
        <dbReference type="SAM" id="MobiDB-lite"/>
    </source>
</evidence>
<protein>
    <submittedName>
        <fullName evidence="2">Replicase polyprotein 1a</fullName>
    </submittedName>
</protein>
<proteinExistence type="predicted"/>
<accession>A0A0C2MA08</accession>
<organism evidence="2 3">
    <name type="scientific">Thelohanellus kitauei</name>
    <name type="common">Myxosporean</name>
    <dbReference type="NCBI Taxonomy" id="669202"/>
    <lineage>
        <taxon>Eukaryota</taxon>
        <taxon>Metazoa</taxon>
        <taxon>Cnidaria</taxon>
        <taxon>Myxozoa</taxon>
        <taxon>Myxosporea</taxon>
        <taxon>Bivalvulida</taxon>
        <taxon>Platysporina</taxon>
        <taxon>Myxobolidae</taxon>
        <taxon>Thelohanellus</taxon>
    </lineage>
</organism>
<gene>
    <name evidence="2" type="ORF">RF11_14248</name>
</gene>
<feature type="compositionally biased region" description="Basic and acidic residues" evidence="1">
    <location>
        <begin position="1"/>
        <end position="12"/>
    </location>
</feature>
<sequence length="264" mass="30015">MRIVREERRTRMSQESSSDDDVISSNEDDVISSNQDDVISSNQDDVISSNQDDVISDKNEDEDIISNNHEDIISNNHEDIISNNHEEVIPNNHEDFLDWPAVKFISREEAEKTLNLHTTTEEDDFIEEELICTKAAIRIISLLERLNGPIPQITRDSLNQDYYALVNNRGLLDYMEPISLNQSNYSLLLPGRGIPSRKDKADEFSTGLTGLSSDCEQTADISPSDCVAPENYKVPFRRVVRVINIEPKNIILEPKNIILESKDL</sequence>
<comment type="caution">
    <text evidence="2">The sequence shown here is derived from an EMBL/GenBank/DDBJ whole genome shotgun (WGS) entry which is preliminary data.</text>
</comment>
<dbReference type="OrthoDB" id="387679at2759"/>
<evidence type="ECO:0000313" key="2">
    <source>
        <dbReference type="EMBL" id="KII63845.1"/>
    </source>
</evidence>
<feature type="compositionally biased region" description="Polar residues" evidence="1">
    <location>
        <begin position="31"/>
        <end position="53"/>
    </location>
</feature>
<dbReference type="Proteomes" id="UP000031668">
    <property type="component" value="Unassembled WGS sequence"/>
</dbReference>
<name>A0A0C2MA08_THEKT</name>
<feature type="region of interest" description="Disordered" evidence="1">
    <location>
        <begin position="1"/>
        <end position="60"/>
    </location>
</feature>
<keyword evidence="3" id="KW-1185">Reference proteome</keyword>